<dbReference type="Gene3D" id="1.10.10.10">
    <property type="entry name" value="Winged helix-like DNA-binding domain superfamily/Winged helix DNA-binding domain"/>
    <property type="match status" value="1"/>
</dbReference>
<dbReference type="PANTHER" id="PTHR30537">
    <property type="entry name" value="HTH-TYPE TRANSCRIPTIONAL REGULATOR"/>
    <property type="match status" value="1"/>
</dbReference>
<keyword evidence="7" id="KW-1185">Reference proteome</keyword>
<evidence type="ECO:0000256" key="4">
    <source>
        <dbReference type="ARBA" id="ARBA00023163"/>
    </source>
</evidence>
<dbReference type="SUPFAM" id="SSF46785">
    <property type="entry name" value="Winged helix' DNA-binding domain"/>
    <property type="match status" value="1"/>
</dbReference>
<evidence type="ECO:0000313" key="7">
    <source>
        <dbReference type="Proteomes" id="UP000565262"/>
    </source>
</evidence>
<dbReference type="FunFam" id="3.40.190.290:FF:000001">
    <property type="entry name" value="Transcriptional regulator, LysR family"/>
    <property type="match status" value="1"/>
</dbReference>
<sequence>MKIGTPLEVFVKVVELGSFSEASRYFDVTPSAISRQISQIEDELGARLFYRTTRKQSLTESGEIYHSYALRINAEMSAAKLAVSQLTERPRGILHVTAEKDFAETFILPLLPEFFSCFPEVDLQLSLDTRLVDLVEDAIDIAIRVGHLNDSSLVARKLMSSPSVVCASPAYFKKQGQPADIQALGQHNCLSFRTTASQLLWRLGQHSQFEEVRVNGNFRANSLSILRDAAVMGLGVIYIPQWFVQKEINEGLLQVLNFESQETPVYAVFANNRQLAPKVRVFIDFLAEHLSR</sequence>
<gene>
    <name evidence="6" type="ORF">H4O21_08620</name>
</gene>
<dbReference type="InterPro" id="IPR000847">
    <property type="entry name" value="LysR_HTH_N"/>
</dbReference>
<keyword evidence="4" id="KW-0804">Transcription</keyword>
<dbReference type="Pfam" id="PF03466">
    <property type="entry name" value="LysR_substrate"/>
    <property type="match status" value="1"/>
</dbReference>
<dbReference type="PROSITE" id="PS50931">
    <property type="entry name" value="HTH_LYSR"/>
    <property type="match status" value="1"/>
</dbReference>
<comment type="caution">
    <text evidence="6">The sequence shown here is derived from an EMBL/GenBank/DDBJ whole genome shotgun (WGS) entry which is preliminary data.</text>
</comment>
<dbReference type="Pfam" id="PF00126">
    <property type="entry name" value="HTH_1"/>
    <property type="match status" value="1"/>
</dbReference>
<evidence type="ECO:0000256" key="1">
    <source>
        <dbReference type="ARBA" id="ARBA00009437"/>
    </source>
</evidence>
<dbReference type="Gene3D" id="3.40.190.290">
    <property type="match status" value="1"/>
</dbReference>
<dbReference type="EMBL" id="JACJFM010000008">
    <property type="protein sequence ID" value="MBB1486669.1"/>
    <property type="molecule type" value="Genomic_DNA"/>
</dbReference>
<reference evidence="6 7" key="1">
    <citation type="submission" date="2020-08" db="EMBL/GenBank/DDBJ databases">
        <title>Oceanospirillum sp. nov. isolated from marine sediment.</title>
        <authorList>
            <person name="Ji X."/>
        </authorList>
    </citation>
    <scope>NUCLEOTIDE SEQUENCE [LARGE SCALE GENOMIC DNA]</scope>
    <source>
        <strain evidence="6 7">D5</strain>
    </source>
</reference>
<dbReference type="CDD" id="cd08422">
    <property type="entry name" value="PBP2_CrgA_like"/>
    <property type="match status" value="1"/>
</dbReference>
<dbReference type="AlphaFoldDB" id="A0A839IQA5"/>
<organism evidence="6 7">
    <name type="scientific">Oceanospirillum sediminis</name>
    <dbReference type="NCBI Taxonomy" id="2760088"/>
    <lineage>
        <taxon>Bacteria</taxon>
        <taxon>Pseudomonadati</taxon>
        <taxon>Pseudomonadota</taxon>
        <taxon>Gammaproteobacteria</taxon>
        <taxon>Oceanospirillales</taxon>
        <taxon>Oceanospirillaceae</taxon>
        <taxon>Oceanospirillum</taxon>
    </lineage>
</organism>
<protein>
    <submittedName>
        <fullName evidence="6">LysR family transcriptional regulator</fullName>
    </submittedName>
</protein>
<evidence type="ECO:0000256" key="3">
    <source>
        <dbReference type="ARBA" id="ARBA00023125"/>
    </source>
</evidence>
<dbReference type="PANTHER" id="PTHR30537:SF5">
    <property type="entry name" value="HTH-TYPE TRANSCRIPTIONAL ACTIVATOR TTDR-RELATED"/>
    <property type="match status" value="1"/>
</dbReference>
<evidence type="ECO:0000259" key="5">
    <source>
        <dbReference type="PROSITE" id="PS50931"/>
    </source>
</evidence>
<dbReference type="SUPFAM" id="SSF53850">
    <property type="entry name" value="Periplasmic binding protein-like II"/>
    <property type="match status" value="1"/>
</dbReference>
<dbReference type="RefSeq" id="WP_182808448.1">
    <property type="nucleotide sequence ID" value="NZ_JACJFM010000008.1"/>
</dbReference>
<dbReference type="InterPro" id="IPR005119">
    <property type="entry name" value="LysR_subst-bd"/>
</dbReference>
<dbReference type="InterPro" id="IPR036390">
    <property type="entry name" value="WH_DNA-bd_sf"/>
</dbReference>
<keyword evidence="2" id="KW-0805">Transcription regulation</keyword>
<dbReference type="InterPro" id="IPR036388">
    <property type="entry name" value="WH-like_DNA-bd_sf"/>
</dbReference>
<accession>A0A839IQA5</accession>
<dbReference type="GO" id="GO:0003700">
    <property type="term" value="F:DNA-binding transcription factor activity"/>
    <property type="evidence" value="ECO:0007669"/>
    <property type="project" value="InterPro"/>
</dbReference>
<feature type="domain" description="HTH lysR-type" evidence="5">
    <location>
        <begin position="1"/>
        <end position="59"/>
    </location>
</feature>
<keyword evidence="3" id="KW-0238">DNA-binding</keyword>
<dbReference type="GO" id="GO:0003677">
    <property type="term" value="F:DNA binding"/>
    <property type="evidence" value="ECO:0007669"/>
    <property type="project" value="UniProtKB-KW"/>
</dbReference>
<evidence type="ECO:0000313" key="6">
    <source>
        <dbReference type="EMBL" id="MBB1486669.1"/>
    </source>
</evidence>
<comment type="similarity">
    <text evidence="1">Belongs to the LysR transcriptional regulatory family.</text>
</comment>
<evidence type="ECO:0000256" key="2">
    <source>
        <dbReference type="ARBA" id="ARBA00023015"/>
    </source>
</evidence>
<dbReference type="InterPro" id="IPR058163">
    <property type="entry name" value="LysR-type_TF_proteobact-type"/>
</dbReference>
<dbReference type="FunFam" id="1.10.10.10:FF:000001">
    <property type="entry name" value="LysR family transcriptional regulator"/>
    <property type="match status" value="1"/>
</dbReference>
<proteinExistence type="inferred from homology"/>
<name>A0A839IQA5_9GAMM</name>
<dbReference type="Proteomes" id="UP000565262">
    <property type="component" value="Unassembled WGS sequence"/>
</dbReference>